<reference evidence="1 2" key="1">
    <citation type="submission" date="2018-12" db="EMBL/GenBank/DDBJ databases">
        <title>Draft genome sequence of Embleya hyalina NBRC 13850T.</title>
        <authorList>
            <person name="Komaki H."/>
            <person name="Hosoyama A."/>
            <person name="Kimura A."/>
            <person name="Ichikawa N."/>
            <person name="Tamura T."/>
        </authorList>
    </citation>
    <scope>NUCLEOTIDE SEQUENCE [LARGE SCALE GENOMIC DNA]</scope>
    <source>
        <strain evidence="1 2">NBRC 13850</strain>
    </source>
</reference>
<proteinExistence type="predicted"/>
<dbReference type="AlphaFoldDB" id="A0A401YHI9"/>
<sequence length="139" mass="14309">MAYATTADLTAAWPTDAGPVPTDAARLLEDASDLLDTTVLLSAVYCTDDAGAPTDPIVVEALRDAVCAQVRWWDETGDELGTAGTVQSVSIGSVSLTRAATAGPGGGGGDTLAPQVGRILRRPRLAYRLQLGVIGGARW</sequence>
<accession>A0A401YHI9</accession>
<dbReference type="Proteomes" id="UP000286931">
    <property type="component" value="Unassembled WGS sequence"/>
</dbReference>
<keyword evidence="2" id="KW-1185">Reference proteome</keyword>
<gene>
    <name evidence="1" type="ORF">EHYA_01727</name>
</gene>
<name>A0A401YHI9_9ACTN</name>
<dbReference type="OrthoDB" id="4269013at2"/>
<evidence type="ECO:0008006" key="3">
    <source>
        <dbReference type="Google" id="ProtNLM"/>
    </source>
</evidence>
<protein>
    <recommendedName>
        <fullName evidence="3">Head-to-tail adaptor</fullName>
    </recommendedName>
</protein>
<dbReference type="RefSeq" id="WP_126636297.1">
    <property type="nucleotide sequence ID" value="NZ_BIFH01000015.1"/>
</dbReference>
<organism evidence="1 2">
    <name type="scientific">Embleya hyalina</name>
    <dbReference type="NCBI Taxonomy" id="516124"/>
    <lineage>
        <taxon>Bacteria</taxon>
        <taxon>Bacillati</taxon>
        <taxon>Actinomycetota</taxon>
        <taxon>Actinomycetes</taxon>
        <taxon>Kitasatosporales</taxon>
        <taxon>Streptomycetaceae</taxon>
        <taxon>Embleya</taxon>
    </lineage>
</organism>
<evidence type="ECO:0000313" key="1">
    <source>
        <dbReference type="EMBL" id="GCD94071.1"/>
    </source>
</evidence>
<dbReference type="EMBL" id="BIFH01000015">
    <property type="protein sequence ID" value="GCD94071.1"/>
    <property type="molecule type" value="Genomic_DNA"/>
</dbReference>
<evidence type="ECO:0000313" key="2">
    <source>
        <dbReference type="Proteomes" id="UP000286931"/>
    </source>
</evidence>
<comment type="caution">
    <text evidence="1">The sequence shown here is derived from an EMBL/GenBank/DDBJ whole genome shotgun (WGS) entry which is preliminary data.</text>
</comment>